<dbReference type="SUPFAM" id="SSF53448">
    <property type="entry name" value="Nucleotide-diphospho-sugar transferases"/>
    <property type="match status" value="1"/>
</dbReference>
<dbReference type="GO" id="GO:0016810">
    <property type="term" value="F:hydrolase activity, acting on carbon-nitrogen (but not peptide) bonds"/>
    <property type="evidence" value="ECO:0007669"/>
    <property type="project" value="InterPro"/>
</dbReference>
<evidence type="ECO:0000256" key="3">
    <source>
        <dbReference type="ARBA" id="ARBA00022679"/>
    </source>
</evidence>
<dbReference type="InterPro" id="IPR011059">
    <property type="entry name" value="Metal-dep_hydrolase_composite"/>
</dbReference>
<evidence type="ECO:0000313" key="5">
    <source>
        <dbReference type="EMBL" id="GAL72722.1"/>
    </source>
</evidence>
<dbReference type="InterPro" id="IPR039528">
    <property type="entry name" value="DPM1-like"/>
</dbReference>
<dbReference type="Pfam" id="PF00535">
    <property type="entry name" value="Glycos_transf_2"/>
    <property type="match status" value="1"/>
</dbReference>
<dbReference type="PANTHER" id="PTHR43398:SF1">
    <property type="entry name" value="DOLICHOL-PHOSPHATE MANNOSYLTRANSFERASE SUBUNIT 1"/>
    <property type="match status" value="1"/>
</dbReference>
<dbReference type="PANTHER" id="PTHR43398">
    <property type="entry name" value="DOLICHOL-PHOSPHATE MANNOSYLTRANSFERASE SUBUNIT 1"/>
    <property type="match status" value="1"/>
</dbReference>
<evidence type="ECO:0000259" key="4">
    <source>
        <dbReference type="Pfam" id="PF00535"/>
    </source>
</evidence>
<comment type="similarity">
    <text evidence="1">Belongs to the glycosyltransferase 2 family.</text>
</comment>
<accession>A0A090WZC1</accession>
<organism evidence="5 6">
    <name type="scientific">Jejuia pallidilutea</name>
    <dbReference type="NCBI Taxonomy" id="504487"/>
    <lineage>
        <taxon>Bacteria</taxon>
        <taxon>Pseudomonadati</taxon>
        <taxon>Bacteroidota</taxon>
        <taxon>Flavobacteriia</taxon>
        <taxon>Flavobacteriales</taxon>
        <taxon>Flavobacteriaceae</taxon>
        <taxon>Jejuia</taxon>
    </lineage>
</organism>
<feature type="domain" description="Glycosyltransferase 2-like" evidence="4">
    <location>
        <begin position="6"/>
        <end position="172"/>
    </location>
</feature>
<evidence type="ECO:0000256" key="1">
    <source>
        <dbReference type="ARBA" id="ARBA00006739"/>
    </source>
</evidence>
<evidence type="ECO:0000256" key="2">
    <source>
        <dbReference type="ARBA" id="ARBA00022676"/>
    </source>
</evidence>
<dbReference type="FunFam" id="3.90.550.10:FF:000128">
    <property type="entry name" value="Glycosyl transferase family 2"/>
    <property type="match status" value="1"/>
</dbReference>
<name>A0A090WZC1_9FLAO</name>
<dbReference type="CDD" id="cd06442">
    <property type="entry name" value="DPM1_like"/>
    <property type="match status" value="1"/>
</dbReference>
<dbReference type="GO" id="GO:0016020">
    <property type="term" value="C:membrane"/>
    <property type="evidence" value="ECO:0007669"/>
    <property type="project" value="GOC"/>
</dbReference>
<dbReference type="InterPro" id="IPR001173">
    <property type="entry name" value="Glyco_trans_2-like"/>
</dbReference>
<keyword evidence="3 5" id="KW-0808">Transferase</keyword>
<dbReference type="GO" id="GO:0009247">
    <property type="term" value="P:glycolipid biosynthetic process"/>
    <property type="evidence" value="ECO:0007669"/>
    <property type="project" value="TreeGrafter"/>
</dbReference>
<keyword evidence="2 5" id="KW-0328">Glycosyltransferase</keyword>
<dbReference type="InterPro" id="IPR029044">
    <property type="entry name" value="Nucleotide-diphossugar_trans"/>
</dbReference>
<reference evidence="5 6" key="1">
    <citation type="journal article" date="2014" name="Genome Announc.">
        <title>Draft Genome Sequence of Marine Flavobacterium Jejuia pallidilutea Strain 11shimoA1 and Pigmentation Mutants.</title>
        <authorList>
            <person name="Takatani N."/>
            <person name="Nakanishi M."/>
            <person name="Meirelles P."/>
            <person name="Mino S."/>
            <person name="Suda W."/>
            <person name="Oshima K."/>
            <person name="Hattori M."/>
            <person name="Ohkuma M."/>
            <person name="Hosokawa M."/>
            <person name="Miyashita K."/>
            <person name="Thompson F.L."/>
            <person name="Niwa A."/>
            <person name="Sawabe T."/>
            <person name="Sawabe T."/>
        </authorList>
    </citation>
    <scope>NUCLEOTIDE SEQUENCE [LARGE SCALE GENOMIC DNA]</scope>
    <source>
        <strain evidence="6">JCM19302</strain>
    </source>
</reference>
<protein>
    <submittedName>
        <fullName evidence="5">Dolichol-phosphate mannosyltransferase</fullName>
    </submittedName>
</protein>
<dbReference type="AlphaFoldDB" id="A0A090WZC1"/>
<dbReference type="Gene3D" id="3.90.550.10">
    <property type="entry name" value="Spore Coat Polysaccharide Biosynthesis Protein SpsA, Chain A"/>
    <property type="match status" value="1"/>
</dbReference>
<dbReference type="GO" id="GO:0004582">
    <property type="term" value="F:dolichyl-phosphate beta-D-mannosyltransferase activity"/>
    <property type="evidence" value="ECO:0007669"/>
    <property type="project" value="InterPro"/>
</dbReference>
<sequence length="290" mass="33122">MKDAVVIIPTYNEIENIELIIKAVFSESKDIHILIVDDNSPDGTSDKVKALQNVFPGRLHLKQREEKAGLGTAYILGFKWSLVRKYEYIFEMDADFSHDPKDLIRLYKACAEGGADMAIGSRYITGVNVVNWPMNRVLMSYLASKYVRFITGMNINDTTAGFVCYRRNVLEALNLRKIKFIGYAFQIEMKFKTYLKNFKIVEVPVIFTDRTRGESKLSSGIISEAVFGVISMKLKSLFKRKRFVMKLKRTLIKNAKIVNEGKIFSGDILIEGEIIKQIDTSISAKWQMLT</sequence>
<comment type="caution">
    <text evidence="5">The sequence shown here is derived from an EMBL/GenBank/DDBJ whole genome shotgun (WGS) entry which is preliminary data.</text>
</comment>
<evidence type="ECO:0000313" key="6">
    <source>
        <dbReference type="Proteomes" id="UP000029646"/>
    </source>
</evidence>
<gene>
    <name evidence="5" type="ORF">JCM19302_3216</name>
</gene>
<dbReference type="Proteomes" id="UP000029646">
    <property type="component" value="Unassembled WGS sequence"/>
</dbReference>
<proteinExistence type="inferred from homology"/>
<dbReference type="EMBL" id="BBNS01000030">
    <property type="protein sequence ID" value="GAL72722.1"/>
    <property type="molecule type" value="Genomic_DNA"/>
</dbReference>
<dbReference type="SUPFAM" id="SSF51338">
    <property type="entry name" value="Composite domain of metallo-dependent hydrolases"/>
    <property type="match status" value="1"/>
</dbReference>